<protein>
    <submittedName>
        <fullName evidence="1">Uncharacterized protein</fullName>
    </submittedName>
</protein>
<sequence>MATPELDRIVEALRPDEVALRDWVRPRLDAGTLREMAALDYGMQIDEHLRGIEGLLNTRRLPAEIEWNPREVLELARYSGPAAARLFACMVLVRADGTVMPAETLAGLVDAVLELGDEAIEPAVRYLAWCRRDEPGVWRGAPEALPFLTLGLLLVYVMRPATAGQAVVDGLARAFLDEVTATVQAWEEPGKALRRTAGGPGVAGLAGAGRAVPRRCAPAFLRRRRDRRGRDKCQWCSWMLRSGGRARAGTECCAWG</sequence>
<dbReference type="Proteomes" id="UP001500620">
    <property type="component" value="Unassembled WGS sequence"/>
</dbReference>
<evidence type="ECO:0000313" key="2">
    <source>
        <dbReference type="Proteomes" id="UP001500620"/>
    </source>
</evidence>
<gene>
    <name evidence="1" type="ORF">GCM10022255_076030</name>
</gene>
<reference evidence="2" key="1">
    <citation type="journal article" date="2019" name="Int. J. Syst. Evol. Microbiol.">
        <title>The Global Catalogue of Microorganisms (GCM) 10K type strain sequencing project: providing services to taxonomists for standard genome sequencing and annotation.</title>
        <authorList>
            <consortium name="The Broad Institute Genomics Platform"/>
            <consortium name="The Broad Institute Genome Sequencing Center for Infectious Disease"/>
            <person name="Wu L."/>
            <person name="Ma J."/>
        </authorList>
    </citation>
    <scope>NUCLEOTIDE SEQUENCE [LARGE SCALE GENOMIC DNA]</scope>
    <source>
        <strain evidence="2">JCM 17441</strain>
    </source>
</reference>
<evidence type="ECO:0000313" key="1">
    <source>
        <dbReference type="EMBL" id="GAA4257799.1"/>
    </source>
</evidence>
<proteinExistence type="predicted"/>
<organism evidence="1 2">
    <name type="scientific">Dactylosporangium darangshiense</name>
    <dbReference type="NCBI Taxonomy" id="579108"/>
    <lineage>
        <taxon>Bacteria</taxon>
        <taxon>Bacillati</taxon>
        <taxon>Actinomycetota</taxon>
        <taxon>Actinomycetes</taxon>
        <taxon>Micromonosporales</taxon>
        <taxon>Micromonosporaceae</taxon>
        <taxon>Dactylosporangium</taxon>
    </lineage>
</organism>
<name>A0ABP8DJT2_9ACTN</name>
<keyword evidence="2" id="KW-1185">Reference proteome</keyword>
<accession>A0ABP8DJT2</accession>
<dbReference type="RefSeq" id="WP_345134767.1">
    <property type="nucleotide sequence ID" value="NZ_BAABAT010000028.1"/>
</dbReference>
<dbReference type="EMBL" id="BAABAT010000028">
    <property type="protein sequence ID" value="GAA4257799.1"/>
    <property type="molecule type" value="Genomic_DNA"/>
</dbReference>
<comment type="caution">
    <text evidence="1">The sequence shown here is derived from an EMBL/GenBank/DDBJ whole genome shotgun (WGS) entry which is preliminary data.</text>
</comment>